<reference evidence="1 2" key="1">
    <citation type="submission" date="2012-12" db="EMBL/GenBank/DDBJ databases">
        <title>The Genome Sequence of Bacillus cereus VD184.</title>
        <authorList>
            <consortium name="The Broad Institute Genome Sequencing Platform"/>
            <consortium name="The Broad Institute Genome Sequencing Center for Infectious Disease"/>
            <person name="Feldgarden M."/>
            <person name="Van der Auwera G.A."/>
            <person name="Mahillon J."/>
            <person name="Duprez V."/>
            <person name="Timmery S."/>
            <person name="Mattelet C."/>
            <person name="Dierick K."/>
            <person name="Sun M."/>
            <person name="Yu Z."/>
            <person name="Zhu L."/>
            <person name="Hu X."/>
            <person name="Shank E.B."/>
            <person name="Swiecicka I."/>
            <person name="Hansen B.M."/>
            <person name="Andrup L."/>
            <person name="Walker B."/>
            <person name="Young S.K."/>
            <person name="Zeng Q."/>
            <person name="Gargeya S."/>
            <person name="Fitzgerald M."/>
            <person name="Haas B."/>
            <person name="Abouelleil A."/>
            <person name="Alvarado L."/>
            <person name="Arachchi H.M."/>
            <person name="Berlin A.M."/>
            <person name="Chapman S.B."/>
            <person name="Dewar J."/>
            <person name="Goldberg J."/>
            <person name="Griggs A."/>
            <person name="Gujja S."/>
            <person name="Hansen M."/>
            <person name="Howarth C."/>
            <person name="Imamovic A."/>
            <person name="Larimer J."/>
            <person name="McCowan C."/>
            <person name="Murphy C."/>
            <person name="Neiman D."/>
            <person name="Pearson M."/>
            <person name="Priest M."/>
            <person name="Roberts A."/>
            <person name="Saif S."/>
            <person name="Shea T."/>
            <person name="Sisk P."/>
            <person name="Sykes S."/>
            <person name="Wortman J."/>
            <person name="Nusbaum C."/>
            <person name="Birren B."/>
        </authorList>
    </citation>
    <scope>NUCLEOTIDE SEQUENCE [LARGE SCALE GENOMIC DNA]</scope>
    <source>
        <strain evidence="1 2">VD184</strain>
    </source>
</reference>
<dbReference type="Proteomes" id="UP000014028">
    <property type="component" value="Unassembled WGS sequence"/>
</dbReference>
<evidence type="ECO:0000313" key="2">
    <source>
        <dbReference type="Proteomes" id="UP000014028"/>
    </source>
</evidence>
<dbReference type="PROSITE" id="PS51257">
    <property type="entry name" value="PROKAR_LIPOPROTEIN"/>
    <property type="match status" value="1"/>
</dbReference>
<evidence type="ECO:0000313" key="1">
    <source>
        <dbReference type="EMBL" id="EOQ08210.1"/>
    </source>
</evidence>
<dbReference type="EMBL" id="AHFK01000060">
    <property type="protein sequence ID" value="EOQ08210.1"/>
    <property type="molecule type" value="Genomic_DNA"/>
</dbReference>
<protein>
    <recommendedName>
        <fullName evidence="3">Lipoprotein</fullName>
    </recommendedName>
</protein>
<proteinExistence type="predicted"/>
<accession>A0A9W5VRY2</accession>
<name>A0A9W5VRY2_BACCE</name>
<evidence type="ECO:0008006" key="3">
    <source>
        <dbReference type="Google" id="ProtNLM"/>
    </source>
</evidence>
<gene>
    <name evidence="1" type="ORF">IKC_04887</name>
</gene>
<organism evidence="1 2">
    <name type="scientific">Bacillus cereus VD184</name>
    <dbReference type="NCBI Taxonomy" id="1053242"/>
    <lineage>
        <taxon>Bacteria</taxon>
        <taxon>Bacillati</taxon>
        <taxon>Bacillota</taxon>
        <taxon>Bacilli</taxon>
        <taxon>Bacillales</taxon>
        <taxon>Bacillaceae</taxon>
        <taxon>Bacillus</taxon>
        <taxon>Bacillus cereus group</taxon>
    </lineage>
</organism>
<sequence length="37" mass="3991">MKKAIKFCLIATLSTTIISGCSFEGNNENVKGKEGEK</sequence>
<comment type="caution">
    <text evidence="1">The sequence shown here is derived from an EMBL/GenBank/DDBJ whole genome shotgun (WGS) entry which is preliminary data.</text>
</comment>
<dbReference type="AlphaFoldDB" id="A0A9W5VRY2"/>